<dbReference type="AlphaFoldDB" id="T1JB01"/>
<feature type="signal peptide" evidence="4">
    <location>
        <begin position="1"/>
        <end position="21"/>
    </location>
</feature>
<dbReference type="SMART" id="SM00042">
    <property type="entry name" value="CUB"/>
    <property type="match status" value="2"/>
</dbReference>
<evidence type="ECO:0000259" key="6">
    <source>
        <dbReference type="PROSITE" id="PS50240"/>
    </source>
</evidence>
<comment type="caution">
    <text evidence="3">Lacks conserved residue(s) required for the propagation of feature annotation.</text>
</comment>
<evidence type="ECO:0000256" key="1">
    <source>
        <dbReference type="ARBA" id="ARBA00022659"/>
    </source>
</evidence>
<dbReference type="SUPFAM" id="SSF49854">
    <property type="entry name" value="Spermadhesin, CUB domain"/>
    <property type="match status" value="2"/>
</dbReference>
<reference evidence="7" key="2">
    <citation type="submission" date="2015-02" db="UniProtKB">
        <authorList>
            <consortium name="EnsemblMetazoa"/>
        </authorList>
    </citation>
    <scope>IDENTIFICATION</scope>
</reference>
<dbReference type="GO" id="GO:0005615">
    <property type="term" value="C:extracellular space"/>
    <property type="evidence" value="ECO:0007669"/>
    <property type="project" value="TreeGrafter"/>
</dbReference>
<sequence>MILIHLLQICTLFSTFIYILAHSRNRRIVVTSNNNIPAISSFSPNCDFLLNLTDVKTRPIIQTPNYPRNYWPRLRCRWTLTSQFGYRIRLIFDSFTLQPPHFRSGCVSDYLQITDIAGVTRLCGVNVPSSGSYLSVGPQLELIFVSDGAWEYPGISLRANVVQISCGGFALNPAPGLIKSPNNPKTYPPDSVCAWKIQVGASANRLVKLNCSTSFVLDYCGKTGPGIVTTFGNMLLVMFRSDSWHNFSGFHCRYEVVEKNGKPITPNTEGNNTTLEKKCDCGKVKIRTKRIVGGDLMSKSLPWLVAITSRQGQLFCGGVLIAPTVVLTAGHCLNGLSERNISVAVETYRPQWWAMNHLLPVEKVIVHPRLKRFDYDAALLIIPNALPKEKERVCACLPVNSVALVDAKQKFMDGDVM</sequence>
<dbReference type="Gene3D" id="2.40.10.10">
    <property type="entry name" value="Trypsin-like serine proteases"/>
    <property type="match status" value="1"/>
</dbReference>
<evidence type="ECO:0000313" key="8">
    <source>
        <dbReference type="Proteomes" id="UP000014500"/>
    </source>
</evidence>
<dbReference type="InterPro" id="IPR018114">
    <property type="entry name" value="TRYPSIN_HIS"/>
</dbReference>
<keyword evidence="1" id="KW-0768">Sushi</keyword>
<dbReference type="eggNOG" id="KOG4292">
    <property type="taxonomic scope" value="Eukaryota"/>
</dbReference>
<keyword evidence="4" id="KW-0732">Signal</keyword>
<dbReference type="EnsemblMetazoa" id="SMAR010930-RA">
    <property type="protein sequence ID" value="SMAR010930-PA"/>
    <property type="gene ID" value="SMAR010930"/>
</dbReference>
<dbReference type="Pfam" id="PF00431">
    <property type="entry name" value="CUB"/>
    <property type="match status" value="2"/>
</dbReference>
<evidence type="ECO:0000313" key="7">
    <source>
        <dbReference type="EnsemblMetazoa" id="SMAR010930-PA"/>
    </source>
</evidence>
<evidence type="ECO:0000259" key="5">
    <source>
        <dbReference type="PROSITE" id="PS01180"/>
    </source>
</evidence>
<dbReference type="Pfam" id="PF00089">
    <property type="entry name" value="Trypsin"/>
    <property type="match status" value="1"/>
</dbReference>
<dbReference type="Gene3D" id="2.60.120.290">
    <property type="entry name" value="Spermadhesin, CUB domain"/>
    <property type="match status" value="3"/>
</dbReference>
<feature type="disulfide bond" evidence="3">
    <location>
        <begin position="166"/>
        <end position="193"/>
    </location>
</feature>
<dbReference type="InterPro" id="IPR001254">
    <property type="entry name" value="Trypsin_dom"/>
</dbReference>
<dbReference type="InterPro" id="IPR035914">
    <property type="entry name" value="Sperma_CUB_dom_sf"/>
</dbReference>
<evidence type="ECO:0000256" key="2">
    <source>
        <dbReference type="ARBA" id="ARBA00023157"/>
    </source>
</evidence>
<dbReference type="STRING" id="126957.T1JB01"/>
<name>T1JB01_STRMM</name>
<dbReference type="PANTHER" id="PTHR24255:SF31">
    <property type="entry name" value="CUBILIN-LIKE PROTEIN"/>
    <property type="match status" value="1"/>
</dbReference>
<dbReference type="HOGENOM" id="CLU_659420_0_0_1"/>
<feature type="chain" id="PRO_5004580117" description="Peptidase S1 domain-containing protein" evidence="4">
    <location>
        <begin position="22"/>
        <end position="417"/>
    </location>
</feature>
<dbReference type="InterPro" id="IPR009003">
    <property type="entry name" value="Peptidase_S1_PA"/>
</dbReference>
<dbReference type="PANTHER" id="PTHR24255">
    <property type="entry name" value="COMPLEMENT COMPONENT 1, S SUBCOMPONENT-RELATED"/>
    <property type="match status" value="1"/>
</dbReference>
<accession>T1JB01</accession>
<dbReference type="SUPFAM" id="SSF50494">
    <property type="entry name" value="Trypsin-like serine proteases"/>
    <property type="match status" value="1"/>
</dbReference>
<protein>
    <recommendedName>
        <fullName evidence="9">Peptidase S1 domain-containing protein</fullName>
    </recommendedName>
</protein>
<evidence type="ECO:0000256" key="4">
    <source>
        <dbReference type="SAM" id="SignalP"/>
    </source>
</evidence>
<dbReference type="PROSITE" id="PS50240">
    <property type="entry name" value="TRYPSIN_DOM"/>
    <property type="match status" value="1"/>
</dbReference>
<dbReference type="GO" id="GO:0006508">
    <property type="term" value="P:proteolysis"/>
    <property type="evidence" value="ECO:0007669"/>
    <property type="project" value="InterPro"/>
</dbReference>
<dbReference type="Proteomes" id="UP000014500">
    <property type="component" value="Unassembled WGS sequence"/>
</dbReference>
<dbReference type="InterPro" id="IPR000859">
    <property type="entry name" value="CUB_dom"/>
</dbReference>
<dbReference type="InterPro" id="IPR043504">
    <property type="entry name" value="Peptidase_S1_PA_chymotrypsin"/>
</dbReference>
<feature type="domain" description="CUB" evidence="5">
    <location>
        <begin position="46"/>
        <end position="162"/>
    </location>
</feature>
<evidence type="ECO:0000256" key="3">
    <source>
        <dbReference type="PROSITE-ProRule" id="PRU00059"/>
    </source>
</evidence>
<dbReference type="PhylomeDB" id="T1JB01"/>
<proteinExistence type="predicted"/>
<keyword evidence="2 3" id="KW-1015">Disulfide bond</keyword>
<evidence type="ECO:0008006" key="9">
    <source>
        <dbReference type="Google" id="ProtNLM"/>
    </source>
</evidence>
<feature type="disulfide bond" evidence="3">
    <location>
        <begin position="106"/>
        <end position="123"/>
    </location>
</feature>
<dbReference type="EMBL" id="JH432007">
    <property type="status" value="NOT_ANNOTATED_CDS"/>
    <property type="molecule type" value="Genomic_DNA"/>
</dbReference>
<dbReference type="PROSITE" id="PS01180">
    <property type="entry name" value="CUB"/>
    <property type="match status" value="2"/>
</dbReference>
<dbReference type="GO" id="GO:0004252">
    <property type="term" value="F:serine-type endopeptidase activity"/>
    <property type="evidence" value="ECO:0007669"/>
    <property type="project" value="InterPro"/>
</dbReference>
<organism evidence="7 8">
    <name type="scientific">Strigamia maritima</name>
    <name type="common">European centipede</name>
    <name type="synonym">Geophilus maritimus</name>
    <dbReference type="NCBI Taxonomy" id="126957"/>
    <lineage>
        <taxon>Eukaryota</taxon>
        <taxon>Metazoa</taxon>
        <taxon>Ecdysozoa</taxon>
        <taxon>Arthropoda</taxon>
        <taxon>Myriapoda</taxon>
        <taxon>Chilopoda</taxon>
        <taxon>Pleurostigmophora</taxon>
        <taxon>Geophilomorpha</taxon>
        <taxon>Linotaeniidae</taxon>
        <taxon>Strigamia</taxon>
    </lineage>
</organism>
<feature type="domain" description="CUB" evidence="5">
    <location>
        <begin position="166"/>
        <end position="257"/>
    </location>
</feature>
<dbReference type="PROSITE" id="PS00134">
    <property type="entry name" value="TRYPSIN_HIS"/>
    <property type="match status" value="1"/>
</dbReference>
<dbReference type="CDD" id="cd00041">
    <property type="entry name" value="CUB"/>
    <property type="match status" value="2"/>
</dbReference>
<keyword evidence="8" id="KW-1185">Reference proteome</keyword>
<reference evidence="8" key="1">
    <citation type="submission" date="2011-05" db="EMBL/GenBank/DDBJ databases">
        <authorList>
            <person name="Richards S.R."/>
            <person name="Qu J."/>
            <person name="Jiang H."/>
            <person name="Jhangiani S.N."/>
            <person name="Agravi P."/>
            <person name="Goodspeed R."/>
            <person name="Gross S."/>
            <person name="Mandapat C."/>
            <person name="Jackson L."/>
            <person name="Mathew T."/>
            <person name="Pu L."/>
            <person name="Thornton R."/>
            <person name="Saada N."/>
            <person name="Wilczek-Boney K.B."/>
            <person name="Lee S."/>
            <person name="Kovar C."/>
            <person name="Wu Y."/>
            <person name="Scherer S.E."/>
            <person name="Worley K.C."/>
            <person name="Muzny D.M."/>
            <person name="Gibbs R."/>
        </authorList>
    </citation>
    <scope>NUCLEOTIDE SEQUENCE</scope>
    <source>
        <strain evidence="8">Brora</strain>
    </source>
</reference>
<feature type="domain" description="Peptidase S1" evidence="6">
    <location>
        <begin position="291"/>
        <end position="417"/>
    </location>
</feature>